<feature type="compositionally biased region" description="Low complexity" evidence="1">
    <location>
        <begin position="83"/>
        <end position="103"/>
    </location>
</feature>
<feature type="transmembrane region" description="Helical" evidence="2">
    <location>
        <begin position="28"/>
        <end position="46"/>
    </location>
</feature>
<keyword evidence="4" id="KW-1185">Reference proteome</keyword>
<dbReference type="Proteomes" id="UP000078200">
    <property type="component" value="Unassembled WGS sequence"/>
</dbReference>
<evidence type="ECO:0000313" key="3">
    <source>
        <dbReference type="EnsemblMetazoa" id="GAUT009850-PA"/>
    </source>
</evidence>
<accession>A0A1A9UMX3</accession>
<name>A0A1A9UMX3_GLOAU</name>
<keyword evidence="2" id="KW-1133">Transmembrane helix</keyword>
<evidence type="ECO:0000313" key="4">
    <source>
        <dbReference type="Proteomes" id="UP000078200"/>
    </source>
</evidence>
<keyword evidence="2" id="KW-0812">Transmembrane</keyword>
<sequence length="119" mass="12725">MSSSALSAKSLEKRIFCTSHLSDSECNAIYNSPGILLLLAFVVFVNSNKMLLCLWRTMIATGLMPDTTVSPSLSPSPSPPPSLSTTLSSSSPYSLLSSSNTTTWGNSPLYVGKTEIPKY</sequence>
<evidence type="ECO:0000256" key="2">
    <source>
        <dbReference type="SAM" id="Phobius"/>
    </source>
</evidence>
<reference evidence="3" key="1">
    <citation type="submission" date="2020-05" db="UniProtKB">
        <authorList>
            <consortium name="EnsemblMetazoa"/>
        </authorList>
    </citation>
    <scope>IDENTIFICATION</scope>
    <source>
        <strain evidence="3">TTRI</strain>
    </source>
</reference>
<proteinExistence type="predicted"/>
<feature type="region of interest" description="Disordered" evidence="1">
    <location>
        <begin position="68"/>
        <end position="109"/>
    </location>
</feature>
<protein>
    <submittedName>
        <fullName evidence="3">Uncharacterized protein</fullName>
    </submittedName>
</protein>
<evidence type="ECO:0000256" key="1">
    <source>
        <dbReference type="SAM" id="MobiDB-lite"/>
    </source>
</evidence>
<dbReference type="EnsemblMetazoa" id="GAUT009850-RA">
    <property type="protein sequence ID" value="GAUT009850-PA"/>
    <property type="gene ID" value="GAUT009850"/>
</dbReference>
<dbReference type="VEuPathDB" id="VectorBase:GAUT009850"/>
<dbReference type="AlphaFoldDB" id="A0A1A9UMX3"/>
<organism evidence="3 4">
    <name type="scientific">Glossina austeni</name>
    <name type="common">Savannah tsetse fly</name>
    <dbReference type="NCBI Taxonomy" id="7395"/>
    <lineage>
        <taxon>Eukaryota</taxon>
        <taxon>Metazoa</taxon>
        <taxon>Ecdysozoa</taxon>
        <taxon>Arthropoda</taxon>
        <taxon>Hexapoda</taxon>
        <taxon>Insecta</taxon>
        <taxon>Pterygota</taxon>
        <taxon>Neoptera</taxon>
        <taxon>Endopterygota</taxon>
        <taxon>Diptera</taxon>
        <taxon>Brachycera</taxon>
        <taxon>Muscomorpha</taxon>
        <taxon>Hippoboscoidea</taxon>
        <taxon>Glossinidae</taxon>
        <taxon>Glossina</taxon>
    </lineage>
</organism>
<keyword evidence="2" id="KW-0472">Membrane</keyword>